<evidence type="ECO:0000313" key="4">
    <source>
        <dbReference type="Proteomes" id="UP001219933"/>
    </source>
</evidence>
<dbReference type="Proteomes" id="UP001219933">
    <property type="component" value="Chromosome 2"/>
</dbReference>
<feature type="transmembrane region" description="Helical" evidence="2">
    <location>
        <begin position="32"/>
        <end position="51"/>
    </location>
</feature>
<proteinExistence type="predicted"/>
<keyword evidence="4" id="KW-1185">Reference proteome</keyword>
<dbReference type="AlphaFoldDB" id="A0AAF0EXI6"/>
<accession>A0AAF0EXI6</accession>
<keyword evidence="2" id="KW-0812">Transmembrane</keyword>
<sequence>MSLQRRVDKSDPRDSAAIQPFAPPPEWTEKRLSGYITILSTISMSLGMTMMTPYPDLVTFSILLGLIQVANVKPFERDSQNEPTSNAAASLFFSVLMTLSNSFSKLVVKKVPGA</sequence>
<dbReference type="EMBL" id="CP119878">
    <property type="protein sequence ID" value="WFD34537.1"/>
    <property type="molecule type" value="Genomic_DNA"/>
</dbReference>
<protein>
    <submittedName>
        <fullName evidence="3">Uncharacterized protein</fullName>
    </submittedName>
</protein>
<name>A0AAF0EXI6_9BASI</name>
<reference evidence="3" key="1">
    <citation type="submission" date="2023-03" db="EMBL/GenBank/DDBJ databases">
        <title>Mating type loci evolution in Malassezia.</title>
        <authorList>
            <person name="Coelho M.A."/>
        </authorList>
    </citation>
    <scope>NUCLEOTIDE SEQUENCE</scope>
    <source>
        <strain evidence="3">CBS 11721</strain>
    </source>
</reference>
<keyword evidence="2" id="KW-0472">Membrane</keyword>
<organism evidence="3 4">
    <name type="scientific">Malassezia cuniculi</name>
    <dbReference type="NCBI Taxonomy" id="948313"/>
    <lineage>
        <taxon>Eukaryota</taxon>
        <taxon>Fungi</taxon>
        <taxon>Dikarya</taxon>
        <taxon>Basidiomycota</taxon>
        <taxon>Ustilaginomycotina</taxon>
        <taxon>Malasseziomycetes</taxon>
        <taxon>Malasseziales</taxon>
        <taxon>Malasseziaceae</taxon>
        <taxon>Malassezia</taxon>
    </lineage>
</organism>
<evidence type="ECO:0000256" key="1">
    <source>
        <dbReference type="SAM" id="MobiDB-lite"/>
    </source>
</evidence>
<feature type="region of interest" description="Disordered" evidence="1">
    <location>
        <begin position="1"/>
        <end position="25"/>
    </location>
</feature>
<keyword evidence="2" id="KW-1133">Transmembrane helix</keyword>
<feature type="compositionally biased region" description="Basic and acidic residues" evidence="1">
    <location>
        <begin position="1"/>
        <end position="14"/>
    </location>
</feature>
<evidence type="ECO:0000313" key="3">
    <source>
        <dbReference type="EMBL" id="WFD34537.1"/>
    </source>
</evidence>
<gene>
    <name evidence="3" type="ORF">MCUN1_001378</name>
</gene>
<evidence type="ECO:0000256" key="2">
    <source>
        <dbReference type="SAM" id="Phobius"/>
    </source>
</evidence>